<organism evidence="1 2">
    <name type="scientific">Pleurodeles waltl</name>
    <name type="common">Iberian ribbed newt</name>
    <dbReference type="NCBI Taxonomy" id="8319"/>
    <lineage>
        <taxon>Eukaryota</taxon>
        <taxon>Metazoa</taxon>
        <taxon>Chordata</taxon>
        <taxon>Craniata</taxon>
        <taxon>Vertebrata</taxon>
        <taxon>Euteleostomi</taxon>
        <taxon>Amphibia</taxon>
        <taxon>Batrachia</taxon>
        <taxon>Caudata</taxon>
        <taxon>Salamandroidea</taxon>
        <taxon>Salamandridae</taxon>
        <taxon>Pleurodelinae</taxon>
        <taxon>Pleurodeles</taxon>
    </lineage>
</organism>
<keyword evidence="2" id="KW-1185">Reference proteome</keyword>
<name>A0AAV7SUS7_PLEWA</name>
<evidence type="ECO:0000313" key="1">
    <source>
        <dbReference type="EMBL" id="KAJ1167709.1"/>
    </source>
</evidence>
<dbReference type="EMBL" id="JANPWB010000008">
    <property type="protein sequence ID" value="KAJ1167709.1"/>
    <property type="molecule type" value="Genomic_DNA"/>
</dbReference>
<protein>
    <submittedName>
        <fullName evidence="1">Uncharacterized protein</fullName>
    </submittedName>
</protein>
<proteinExistence type="predicted"/>
<feature type="non-terminal residue" evidence="1">
    <location>
        <position position="1"/>
    </location>
</feature>
<accession>A0AAV7SUS7</accession>
<gene>
    <name evidence="1" type="ORF">NDU88_008098</name>
</gene>
<evidence type="ECO:0000313" key="2">
    <source>
        <dbReference type="Proteomes" id="UP001066276"/>
    </source>
</evidence>
<dbReference type="AlphaFoldDB" id="A0AAV7SUS7"/>
<feature type="non-terminal residue" evidence="1">
    <location>
        <position position="49"/>
    </location>
</feature>
<dbReference type="Proteomes" id="UP001066276">
    <property type="component" value="Chromosome 4_2"/>
</dbReference>
<reference evidence="1" key="1">
    <citation type="journal article" date="2022" name="bioRxiv">
        <title>Sequencing and chromosome-scale assembly of the giantPleurodeles waltlgenome.</title>
        <authorList>
            <person name="Brown T."/>
            <person name="Elewa A."/>
            <person name="Iarovenko S."/>
            <person name="Subramanian E."/>
            <person name="Araus A.J."/>
            <person name="Petzold A."/>
            <person name="Susuki M."/>
            <person name="Suzuki K.-i.T."/>
            <person name="Hayashi T."/>
            <person name="Toyoda A."/>
            <person name="Oliveira C."/>
            <person name="Osipova E."/>
            <person name="Leigh N.D."/>
            <person name="Simon A."/>
            <person name="Yun M.H."/>
        </authorList>
    </citation>
    <scope>NUCLEOTIDE SEQUENCE</scope>
    <source>
        <strain evidence="1">20211129_DDA</strain>
        <tissue evidence="1">Liver</tissue>
    </source>
</reference>
<comment type="caution">
    <text evidence="1">The sequence shown here is derived from an EMBL/GenBank/DDBJ whole genome shotgun (WGS) entry which is preliminary data.</text>
</comment>
<sequence length="49" mass="5197">VDGVYLRNIVTAGKSALVLMDLLSGRHANKTMSTTFGAAAWSSDFHAQS</sequence>